<sequence>MKTWNTIRRCLYILIAISMITGISEFKTSELNTWITQILSIFTSLVLIYIIMPSREKSLLKTIYFNLTGRKAFIFKVKYNQHKNIKYDDSSVKMNRETFYQQSNNYSKKIEQMKMQKNSLEETIDSMTAYKQKLSQQVNEINKVYQDLNYLKNEKSNILKEIDNLKQRQANLKEKASSHQYTEFLQYQAKNKLKNIDGFDGYQFESFTCKLLSKLGFQDVKLTKGSSDYGIDVLAKNGETTYGFQCKLYSSPVGIKAVQEVSSGVEYYKCKKAIVISNSYFTPHAISASKELNVDLWNRDKLLDLLTEIIE</sequence>
<evidence type="ECO:0000313" key="6">
    <source>
        <dbReference type="Proteomes" id="UP000767392"/>
    </source>
</evidence>
<feature type="domain" description="Restriction endonuclease type IV Mrr" evidence="4">
    <location>
        <begin position="197"/>
        <end position="306"/>
    </location>
</feature>
<comment type="caution">
    <text evidence="5">The sequence shown here is derived from an EMBL/GenBank/DDBJ whole genome shotgun (WGS) entry which is preliminary data.</text>
</comment>
<dbReference type="SUPFAM" id="SSF52980">
    <property type="entry name" value="Restriction endonuclease-like"/>
    <property type="match status" value="1"/>
</dbReference>
<evidence type="ECO:0000256" key="1">
    <source>
        <dbReference type="ARBA" id="ARBA00022801"/>
    </source>
</evidence>
<name>A0ABY2YUU7_9LACO</name>
<keyword evidence="3" id="KW-0812">Transmembrane</keyword>
<dbReference type="EMBL" id="QUAM01000001">
    <property type="protein sequence ID" value="TPR16242.1"/>
    <property type="molecule type" value="Genomic_DNA"/>
</dbReference>
<proteinExistence type="predicted"/>
<evidence type="ECO:0000256" key="3">
    <source>
        <dbReference type="SAM" id="Phobius"/>
    </source>
</evidence>
<dbReference type="Proteomes" id="UP000767392">
    <property type="component" value="Unassembled WGS sequence"/>
</dbReference>
<dbReference type="InterPro" id="IPR052906">
    <property type="entry name" value="Type_IV_Methyl-Rstrct_Enzyme"/>
</dbReference>
<reference evidence="5 6" key="1">
    <citation type="submission" date="2018-08" db="EMBL/GenBank/DDBJ databases">
        <title>Comparative genomics of wild bee and flower associated Lactobacillus reveals potential adaptation to the bee host.</title>
        <authorList>
            <person name="Vuong H.Q."/>
            <person name="Mcfrederick Q.S."/>
        </authorList>
    </citation>
    <scope>NUCLEOTIDE SEQUENCE [LARGE SCALE GENOMIC DNA]</scope>
    <source>
        <strain evidence="5 6">HV_04</strain>
    </source>
</reference>
<dbReference type="Pfam" id="PF04471">
    <property type="entry name" value="Mrr_cat"/>
    <property type="match status" value="1"/>
</dbReference>
<protein>
    <recommendedName>
        <fullName evidence="4">Restriction endonuclease type IV Mrr domain-containing protein</fullName>
    </recommendedName>
</protein>
<gene>
    <name evidence="5" type="ORF">DY048_01910</name>
</gene>
<keyword evidence="1" id="KW-0378">Hydrolase</keyword>
<feature type="coiled-coil region" evidence="2">
    <location>
        <begin position="103"/>
        <end position="175"/>
    </location>
</feature>
<keyword evidence="3" id="KW-1133">Transmembrane helix</keyword>
<dbReference type="Gene3D" id="3.40.1350.10">
    <property type="match status" value="1"/>
</dbReference>
<dbReference type="PANTHER" id="PTHR30015">
    <property type="entry name" value="MRR RESTRICTION SYSTEM PROTEIN"/>
    <property type="match status" value="1"/>
</dbReference>
<dbReference type="InterPro" id="IPR007560">
    <property type="entry name" value="Restrct_endonuc_IV_Mrr"/>
</dbReference>
<dbReference type="InterPro" id="IPR011335">
    <property type="entry name" value="Restrct_endonuc-II-like"/>
</dbReference>
<organism evidence="5 6">
    <name type="scientific">Apilactobacillus timberlakei</name>
    <dbReference type="NCBI Taxonomy" id="2008380"/>
    <lineage>
        <taxon>Bacteria</taxon>
        <taxon>Bacillati</taxon>
        <taxon>Bacillota</taxon>
        <taxon>Bacilli</taxon>
        <taxon>Lactobacillales</taxon>
        <taxon>Lactobacillaceae</taxon>
        <taxon>Apilactobacillus</taxon>
    </lineage>
</organism>
<dbReference type="PANTHER" id="PTHR30015:SF6">
    <property type="entry name" value="SLL1429 PROTEIN"/>
    <property type="match status" value="1"/>
</dbReference>
<dbReference type="InterPro" id="IPR011856">
    <property type="entry name" value="tRNA_endonuc-like_dom_sf"/>
</dbReference>
<feature type="transmembrane region" description="Helical" evidence="3">
    <location>
        <begin position="34"/>
        <end position="52"/>
    </location>
</feature>
<evidence type="ECO:0000313" key="5">
    <source>
        <dbReference type="EMBL" id="TPR16242.1"/>
    </source>
</evidence>
<evidence type="ECO:0000259" key="4">
    <source>
        <dbReference type="Pfam" id="PF04471"/>
    </source>
</evidence>
<keyword evidence="3" id="KW-0472">Membrane</keyword>
<keyword evidence="6" id="KW-1185">Reference proteome</keyword>
<keyword evidence="2" id="KW-0175">Coiled coil</keyword>
<evidence type="ECO:0000256" key="2">
    <source>
        <dbReference type="SAM" id="Coils"/>
    </source>
</evidence>
<accession>A0ABY2YUU7</accession>
<dbReference type="RefSeq" id="WP_105987493.1">
    <property type="nucleotide sequence ID" value="NZ_POST01000001.1"/>
</dbReference>